<proteinExistence type="predicted"/>
<dbReference type="Proteomes" id="UP001143856">
    <property type="component" value="Unassembled WGS sequence"/>
</dbReference>
<organism evidence="1 2">
    <name type="scientific">Xylaria curta</name>
    <dbReference type="NCBI Taxonomy" id="42375"/>
    <lineage>
        <taxon>Eukaryota</taxon>
        <taxon>Fungi</taxon>
        <taxon>Dikarya</taxon>
        <taxon>Ascomycota</taxon>
        <taxon>Pezizomycotina</taxon>
        <taxon>Sordariomycetes</taxon>
        <taxon>Xylariomycetidae</taxon>
        <taxon>Xylariales</taxon>
        <taxon>Xylariaceae</taxon>
        <taxon>Xylaria</taxon>
    </lineage>
</organism>
<comment type="caution">
    <text evidence="1">The sequence shown here is derived from an EMBL/GenBank/DDBJ whole genome shotgun (WGS) entry which is preliminary data.</text>
</comment>
<accession>A0ACC1P253</accession>
<protein>
    <submittedName>
        <fullName evidence="1">Uncharacterized protein</fullName>
    </submittedName>
</protein>
<reference evidence="1" key="1">
    <citation type="submission" date="2022-10" db="EMBL/GenBank/DDBJ databases">
        <title>Genome Sequence of Xylaria curta.</title>
        <authorList>
            <person name="Buettner E."/>
        </authorList>
    </citation>
    <scope>NUCLEOTIDE SEQUENCE</scope>
    <source>
        <strain evidence="1">Babe10</strain>
    </source>
</reference>
<dbReference type="EMBL" id="JAPDGR010001214">
    <property type="protein sequence ID" value="KAJ2984850.1"/>
    <property type="molecule type" value="Genomic_DNA"/>
</dbReference>
<keyword evidence="2" id="KW-1185">Reference proteome</keyword>
<gene>
    <name evidence="1" type="ORF">NUW58_g5844</name>
</gene>
<evidence type="ECO:0000313" key="1">
    <source>
        <dbReference type="EMBL" id="KAJ2984850.1"/>
    </source>
</evidence>
<evidence type="ECO:0000313" key="2">
    <source>
        <dbReference type="Proteomes" id="UP001143856"/>
    </source>
</evidence>
<name>A0ACC1P253_9PEZI</name>
<sequence>MSEKTLEPCTPPTMENPTLDEASLEQQPQPQNQQRHAQDELTEGGYGWVVVTAVAFLNAHTWGLNSSYAVFLAYYLRTDAFNTSALGYAFIGGLSLSISFVVSPLATFLAGWDKCGTRLTIFIGVLFEVIAFIGSSFATELWHIILSQGVSFGLGMGLAFVTSAPVPAQWFNKKRSFANGWVTSGSGFGGLVYSLATDAMIRNIGLAWTFRSLAIICFVVNGIASFFIRDRNNAIRSVHVAFNWKLFKRPSFIMFQAWMVLSLIGYTILVFSIVAYCQAVGLTPSQASLVGALFNLAQGIGRPAIGLSSDAVGRLNIANLSTLFCGVLCLFVWTFAARTLAGCIIFALLSGSVAGVMWATVSPICAEVVGLAMIPTALSMTWIVLILPATFAEVIGLSLRTPGTWGYRDVQLFTGFMYVGAFIFGWCLRAWKVWELEQAQLDKEQRELAILDDGVVPSTELRRYTSRASTVKEKVLHLRGLWAIQRV</sequence>